<dbReference type="EMBL" id="CAQQ02188998">
    <property type="status" value="NOT_ANNOTATED_CDS"/>
    <property type="molecule type" value="Genomic_DNA"/>
</dbReference>
<sequence length="174" mass="18710">MPSQTSFDVETTGFADFTKFSEEVNECNSKPSTATPPRPTVSSIQSNQRVSAFEVYKKPTITPRSSQSPVELRQALPPPQIYPPSLDYEKKVSAINETLRNLEQNSLLLRLCHDLSEELLSVQHRKEEIRSKLETASGVTANSGATSTSIVNSGGITFVTANSTGGSGGSASMA</sequence>
<reference evidence="3" key="1">
    <citation type="submission" date="2013-02" db="EMBL/GenBank/DDBJ databases">
        <authorList>
            <person name="Hughes D."/>
        </authorList>
    </citation>
    <scope>NUCLEOTIDE SEQUENCE</scope>
    <source>
        <strain>Durham</strain>
        <strain evidence="3">NC isolate 2 -- Noor lab</strain>
    </source>
</reference>
<evidence type="ECO:0000256" key="1">
    <source>
        <dbReference type="SAM" id="MobiDB-lite"/>
    </source>
</evidence>
<organism evidence="2 3">
    <name type="scientific">Megaselia scalaris</name>
    <name type="common">Humpbacked fly</name>
    <name type="synonym">Phora scalaris</name>
    <dbReference type="NCBI Taxonomy" id="36166"/>
    <lineage>
        <taxon>Eukaryota</taxon>
        <taxon>Metazoa</taxon>
        <taxon>Ecdysozoa</taxon>
        <taxon>Arthropoda</taxon>
        <taxon>Hexapoda</taxon>
        <taxon>Insecta</taxon>
        <taxon>Pterygota</taxon>
        <taxon>Neoptera</taxon>
        <taxon>Endopterygota</taxon>
        <taxon>Diptera</taxon>
        <taxon>Brachycera</taxon>
        <taxon>Muscomorpha</taxon>
        <taxon>Platypezoidea</taxon>
        <taxon>Phoridae</taxon>
        <taxon>Megaseliini</taxon>
        <taxon>Megaselia</taxon>
    </lineage>
</organism>
<feature type="region of interest" description="Disordered" evidence="1">
    <location>
        <begin position="25"/>
        <end position="46"/>
    </location>
</feature>
<dbReference type="Proteomes" id="UP000015102">
    <property type="component" value="Unassembled WGS sequence"/>
</dbReference>
<accession>T1GIN0</accession>
<feature type="region of interest" description="Disordered" evidence="1">
    <location>
        <begin position="61"/>
        <end position="84"/>
    </location>
</feature>
<reference evidence="2" key="2">
    <citation type="submission" date="2015-06" db="UniProtKB">
        <authorList>
            <consortium name="EnsemblMetazoa"/>
        </authorList>
    </citation>
    <scope>IDENTIFICATION</scope>
</reference>
<dbReference type="EnsemblMetazoa" id="MESCA003313-RA">
    <property type="protein sequence ID" value="MESCA003313-PA"/>
    <property type="gene ID" value="MESCA003313"/>
</dbReference>
<protein>
    <submittedName>
        <fullName evidence="2">Uncharacterized protein</fullName>
    </submittedName>
</protein>
<dbReference type="AlphaFoldDB" id="T1GIN0"/>
<dbReference type="STRING" id="36166.T1GIN0"/>
<proteinExistence type="predicted"/>
<dbReference type="HOGENOM" id="CLU_1541863_0_0_1"/>
<evidence type="ECO:0000313" key="3">
    <source>
        <dbReference type="Proteomes" id="UP000015102"/>
    </source>
</evidence>
<name>T1GIN0_MEGSC</name>
<evidence type="ECO:0000313" key="2">
    <source>
        <dbReference type="EnsemblMetazoa" id="MESCA003313-PA"/>
    </source>
</evidence>
<keyword evidence="3" id="KW-1185">Reference proteome</keyword>